<evidence type="ECO:0000313" key="4">
    <source>
        <dbReference type="EMBL" id="KAK8398849.1"/>
    </source>
</evidence>
<evidence type="ECO:0000256" key="1">
    <source>
        <dbReference type="ARBA" id="ARBA00022529"/>
    </source>
</evidence>
<evidence type="ECO:0000313" key="5">
    <source>
        <dbReference type="Proteomes" id="UP001487740"/>
    </source>
</evidence>
<organism evidence="4 5">
    <name type="scientific">Scylla paramamosain</name>
    <name type="common">Mud crab</name>
    <dbReference type="NCBI Taxonomy" id="85552"/>
    <lineage>
        <taxon>Eukaryota</taxon>
        <taxon>Metazoa</taxon>
        <taxon>Ecdysozoa</taxon>
        <taxon>Arthropoda</taxon>
        <taxon>Crustacea</taxon>
        <taxon>Multicrustacea</taxon>
        <taxon>Malacostraca</taxon>
        <taxon>Eumalacostraca</taxon>
        <taxon>Eucarida</taxon>
        <taxon>Decapoda</taxon>
        <taxon>Pleocyemata</taxon>
        <taxon>Brachyura</taxon>
        <taxon>Eubrachyura</taxon>
        <taxon>Portunoidea</taxon>
        <taxon>Portunidae</taxon>
        <taxon>Portuninae</taxon>
        <taxon>Scylla</taxon>
    </lineage>
</organism>
<dbReference type="InterPro" id="IPR038539">
    <property type="entry name" value="Anti-LPS_factor/Scygonadin_sf"/>
</dbReference>
<dbReference type="AlphaFoldDB" id="A0AAW0UFC5"/>
<comment type="caution">
    <text evidence="4">The sequence shown here is derived from an EMBL/GenBank/DDBJ whole genome shotgun (WGS) entry which is preliminary data.</text>
</comment>
<evidence type="ECO:0000256" key="3">
    <source>
        <dbReference type="SAM" id="MobiDB-lite"/>
    </source>
</evidence>
<name>A0AAW0UFC5_SCYPA</name>
<keyword evidence="1" id="KW-0929">Antimicrobial</keyword>
<dbReference type="Gene3D" id="3.30.160.320">
    <property type="match status" value="2"/>
</dbReference>
<protein>
    <recommendedName>
        <fullName evidence="6">Anti-lipopolysaccharide factor</fullName>
    </recommendedName>
</protein>
<proteinExistence type="predicted"/>
<evidence type="ECO:0008006" key="6">
    <source>
        <dbReference type="Google" id="ProtNLM"/>
    </source>
</evidence>
<gene>
    <name evidence="4" type="ORF">O3P69_004147</name>
</gene>
<keyword evidence="5" id="KW-1185">Reference proteome</keyword>
<feature type="region of interest" description="Disordered" evidence="3">
    <location>
        <begin position="110"/>
        <end position="135"/>
    </location>
</feature>
<reference evidence="4 5" key="1">
    <citation type="submission" date="2023-03" db="EMBL/GenBank/DDBJ databases">
        <title>High-quality genome of Scylla paramamosain provides insights in environmental adaptation.</title>
        <authorList>
            <person name="Zhang L."/>
        </authorList>
    </citation>
    <scope>NUCLEOTIDE SEQUENCE [LARGE SCALE GENOMIC DNA]</scope>
    <source>
        <strain evidence="4">LZ_2023a</strain>
        <tissue evidence="4">Muscle</tissue>
    </source>
</reference>
<sequence length="164" mass="18212">MGKTRVASLHTGVREPRMRTTRRNNDIIKSNTNGFSSTSAAFTSPPRAPLKMRTGVVAGLCVALVVMCLYLPQPCEAQYETLIASVLGKLTGLWHNNSVDFMGHTCHFRRRPKGQEIQAGRSRTKSRSGSSREAIKDFVRKALQNGLITQQDATVHHKEGQKKH</sequence>
<keyword evidence="2" id="KW-0044">Antibiotic</keyword>
<evidence type="ECO:0000256" key="2">
    <source>
        <dbReference type="ARBA" id="ARBA00023022"/>
    </source>
</evidence>
<dbReference type="Pfam" id="PF11630">
    <property type="entry name" value="Anti-LPS-SCYG"/>
    <property type="match status" value="2"/>
</dbReference>
<dbReference type="InterPro" id="IPR024509">
    <property type="entry name" value="Anti-LPS_factor/Scygonadin"/>
</dbReference>
<accession>A0AAW0UFC5</accession>
<dbReference type="GO" id="GO:0042742">
    <property type="term" value="P:defense response to bacterium"/>
    <property type="evidence" value="ECO:0007669"/>
    <property type="project" value="UniProtKB-KW"/>
</dbReference>
<dbReference type="EMBL" id="JARAKH010000012">
    <property type="protein sequence ID" value="KAK8398849.1"/>
    <property type="molecule type" value="Genomic_DNA"/>
</dbReference>
<dbReference type="Proteomes" id="UP001487740">
    <property type="component" value="Unassembled WGS sequence"/>
</dbReference>